<organism evidence="13">
    <name type="scientific">Petromyzon marinus</name>
    <name type="common">Sea lamprey</name>
    <dbReference type="NCBI Taxonomy" id="7757"/>
    <lineage>
        <taxon>Eukaryota</taxon>
        <taxon>Metazoa</taxon>
        <taxon>Chordata</taxon>
        <taxon>Craniata</taxon>
        <taxon>Vertebrata</taxon>
        <taxon>Cyclostomata</taxon>
        <taxon>Hyperoartia</taxon>
        <taxon>Petromyzontiformes</taxon>
        <taxon>Petromyzontidae</taxon>
        <taxon>Petromyzon</taxon>
    </lineage>
</organism>
<evidence type="ECO:0000256" key="8">
    <source>
        <dbReference type="ARBA" id="ARBA00023273"/>
    </source>
</evidence>
<dbReference type="SUPFAM" id="SSF52058">
    <property type="entry name" value="L domain-like"/>
    <property type="match status" value="1"/>
</dbReference>
<sequence>VTEALVRSRAEHNNGELFSLEELSLHQQQIERLQHLDVWCRHLKTLYLHNNVIPRIENLSRLKELEYINLALNNVERIENLQGCESLQKLDLTVNFVGELSSVETLRHNPLLEELFLVGNPCADFEGYRPYVVATLPQLKRLDGQEIERSERIRAHQELEWTRRRVLEQEAEYLARRAQQKLSYAGVARQNQCTTASFNIMSASKNKLRWFHNLRLLFESYNFRNSGLQENDDETRRQDPNGSVESNQRFWEEETEFTPESRMETHRHLEESRKAREGNRRGDTKQPKRKRTLITADGRVLNINEAKLDFSLAENDADNTLVLDLAIYKYLDTSLIDVDVQPNYARVTVKGKVFQLVLPEEVQPDRSLAQRSQTTGHMLLTMPKIGYLINGVHQVVGSTFSPALRYECNLHCGDSSQGSAQQHLEVDPSARRGIDVATIVRDAGRGATGRAPPSQPPPFAVALPAEDPAFVDDPDVPPLI</sequence>
<dbReference type="Ensembl" id="ENSPMAT00000008189.1">
    <property type="protein sequence ID" value="ENSPMAP00000008152.1"/>
    <property type="gene ID" value="ENSPMAG00000007399.1"/>
</dbReference>
<dbReference type="GO" id="GO:0009953">
    <property type="term" value="P:dorsal/ventral pattern formation"/>
    <property type="evidence" value="ECO:0007669"/>
    <property type="project" value="Ensembl"/>
</dbReference>
<dbReference type="FunFam" id="3.80.10.10:FF:000052">
    <property type="entry name" value="Leucine rich repeat containing 6"/>
    <property type="match status" value="1"/>
</dbReference>
<proteinExistence type="inferred from homology"/>
<dbReference type="GO" id="GO:0044458">
    <property type="term" value="P:motile cilium assembly"/>
    <property type="evidence" value="ECO:0007669"/>
    <property type="project" value="Ensembl"/>
</dbReference>
<dbReference type="InterPro" id="IPR001611">
    <property type="entry name" value="Leu-rich_rpt"/>
</dbReference>
<evidence type="ECO:0000256" key="10">
    <source>
        <dbReference type="ARBA" id="ARBA00050057"/>
    </source>
</evidence>
<dbReference type="Pfam" id="PF23602">
    <property type="entry name" value="CS_DNAAF11_C"/>
    <property type="match status" value="1"/>
</dbReference>
<dbReference type="Gene3D" id="3.80.10.10">
    <property type="entry name" value="Ribonuclease Inhibitor"/>
    <property type="match status" value="1"/>
</dbReference>
<reference evidence="13" key="2">
    <citation type="submission" date="2025-09" db="UniProtKB">
        <authorList>
            <consortium name="Ensembl"/>
        </authorList>
    </citation>
    <scope>IDENTIFICATION</scope>
</reference>
<dbReference type="HOGENOM" id="CLU_034806_0_1_1"/>
<feature type="region of interest" description="Disordered" evidence="11">
    <location>
        <begin position="227"/>
        <end position="289"/>
    </location>
</feature>
<dbReference type="GO" id="GO:0005929">
    <property type="term" value="C:cilium"/>
    <property type="evidence" value="ECO:0007669"/>
    <property type="project" value="UniProtKB-SubCell"/>
</dbReference>
<keyword evidence="7" id="KW-0969">Cilium</keyword>
<evidence type="ECO:0000256" key="5">
    <source>
        <dbReference type="ARBA" id="ARBA00022737"/>
    </source>
</evidence>
<dbReference type="GO" id="GO:0005576">
    <property type="term" value="C:extracellular region"/>
    <property type="evidence" value="ECO:0007669"/>
    <property type="project" value="GOC"/>
</dbReference>
<keyword evidence="6" id="KW-0175">Coiled coil</keyword>
<dbReference type="STRING" id="7757.ENSPMAP00000008152"/>
<dbReference type="PROSITE" id="PS51450">
    <property type="entry name" value="LRR"/>
    <property type="match status" value="2"/>
</dbReference>
<dbReference type="OMA" id="QHRAVIV"/>
<dbReference type="InterPro" id="IPR032675">
    <property type="entry name" value="LRR_dom_sf"/>
</dbReference>
<dbReference type="GO" id="GO:0036158">
    <property type="term" value="P:outer dynein arm assembly"/>
    <property type="evidence" value="ECO:0007669"/>
    <property type="project" value="TreeGrafter"/>
</dbReference>
<dbReference type="PANTHER" id="PTHR18849:SF0">
    <property type="entry name" value="CILIA- AND FLAGELLA-ASSOCIATED PROTEIN 410-RELATED"/>
    <property type="match status" value="1"/>
</dbReference>
<name>S4RSG3_PETMA</name>
<dbReference type="Pfam" id="PF14580">
    <property type="entry name" value="LRR_9"/>
    <property type="match status" value="1"/>
</dbReference>
<feature type="domain" description="U2A'/phosphoprotein 32 family A C-terminal" evidence="12">
    <location>
        <begin position="125"/>
        <end position="143"/>
    </location>
</feature>
<dbReference type="InterPro" id="IPR056496">
    <property type="entry name" value="CS_DNAAF11_C"/>
</dbReference>
<feature type="compositionally biased region" description="Basic and acidic residues" evidence="11">
    <location>
        <begin position="259"/>
        <end position="286"/>
    </location>
</feature>
<dbReference type="GO" id="GO:0003146">
    <property type="term" value="P:heart jogging"/>
    <property type="evidence" value="ECO:0007669"/>
    <property type="project" value="Ensembl"/>
</dbReference>
<evidence type="ECO:0000256" key="7">
    <source>
        <dbReference type="ARBA" id="ARBA00023069"/>
    </source>
</evidence>
<dbReference type="GO" id="GO:0060027">
    <property type="term" value="P:convergent extension involved in gastrulation"/>
    <property type="evidence" value="ECO:0007669"/>
    <property type="project" value="Ensembl"/>
</dbReference>
<dbReference type="GO" id="GO:0003351">
    <property type="term" value="P:epithelial cilium movement involved in extracellular fluid movement"/>
    <property type="evidence" value="ECO:0007669"/>
    <property type="project" value="Ensembl"/>
</dbReference>
<evidence type="ECO:0000256" key="11">
    <source>
        <dbReference type="SAM" id="MobiDB-lite"/>
    </source>
</evidence>
<evidence type="ECO:0000313" key="13">
    <source>
        <dbReference type="Ensembl" id="ENSPMAP00000008152.1"/>
    </source>
</evidence>
<evidence type="ECO:0000256" key="1">
    <source>
        <dbReference type="ARBA" id="ARBA00004138"/>
    </source>
</evidence>
<comment type="similarity">
    <text evidence="9">Belongs to the tilB family.</text>
</comment>
<evidence type="ECO:0000256" key="6">
    <source>
        <dbReference type="ARBA" id="ARBA00023054"/>
    </source>
</evidence>
<protein>
    <recommendedName>
        <fullName evidence="10">Leucine-rich repeat-containing protein 6</fullName>
    </recommendedName>
</protein>
<accession>S4RSG3</accession>
<dbReference type="GO" id="GO:0060294">
    <property type="term" value="P:cilium movement involved in cell motility"/>
    <property type="evidence" value="ECO:0007669"/>
    <property type="project" value="Ensembl"/>
</dbReference>
<comment type="subcellular location">
    <subcellularLocation>
        <location evidence="1">Cell projection</location>
        <location evidence="1">Cilium</location>
    </subcellularLocation>
    <subcellularLocation>
        <location evidence="2">Cytoplasm</location>
    </subcellularLocation>
</comment>
<dbReference type="SMART" id="SM00446">
    <property type="entry name" value="LRRcap"/>
    <property type="match status" value="1"/>
</dbReference>
<keyword evidence="5" id="KW-0677">Repeat</keyword>
<evidence type="ECO:0000259" key="12">
    <source>
        <dbReference type="SMART" id="SM00446"/>
    </source>
</evidence>
<evidence type="ECO:0000256" key="3">
    <source>
        <dbReference type="ARBA" id="ARBA00022490"/>
    </source>
</evidence>
<dbReference type="GO" id="GO:0001947">
    <property type="term" value="P:heart looping"/>
    <property type="evidence" value="ECO:0007669"/>
    <property type="project" value="Ensembl"/>
</dbReference>
<dbReference type="AlphaFoldDB" id="S4RSG3"/>
<reference evidence="13" key="1">
    <citation type="submission" date="2025-08" db="UniProtKB">
        <authorList>
            <consortium name="Ensembl"/>
        </authorList>
    </citation>
    <scope>IDENTIFICATION</scope>
</reference>
<dbReference type="GeneTree" id="ENSGT00940000158506"/>
<keyword evidence="4" id="KW-0433">Leucine-rich repeat</keyword>
<dbReference type="PANTHER" id="PTHR18849">
    <property type="entry name" value="LEUCINE RICH REPEAT PROTEIN"/>
    <property type="match status" value="1"/>
</dbReference>
<feature type="compositionally biased region" description="Polar residues" evidence="11">
    <location>
        <begin position="240"/>
        <end position="249"/>
    </location>
</feature>
<dbReference type="InterPro" id="IPR003603">
    <property type="entry name" value="U2A'_phosphoprotein32A_C"/>
</dbReference>
<dbReference type="GO" id="GO:0005737">
    <property type="term" value="C:cytoplasm"/>
    <property type="evidence" value="ECO:0007669"/>
    <property type="project" value="UniProtKB-SubCell"/>
</dbReference>
<evidence type="ECO:0000256" key="9">
    <source>
        <dbReference type="ARBA" id="ARBA00049982"/>
    </source>
</evidence>
<keyword evidence="3" id="KW-0963">Cytoplasm</keyword>
<evidence type="ECO:0000256" key="2">
    <source>
        <dbReference type="ARBA" id="ARBA00004496"/>
    </source>
</evidence>
<keyword evidence="8" id="KW-0966">Cell projection</keyword>
<evidence type="ECO:0000256" key="4">
    <source>
        <dbReference type="ARBA" id="ARBA00022614"/>
    </source>
</evidence>